<feature type="transmembrane region" description="Helical" evidence="1">
    <location>
        <begin position="12"/>
        <end position="32"/>
    </location>
</feature>
<reference evidence="2 3" key="1">
    <citation type="submission" date="2016-10" db="EMBL/GenBank/DDBJ databases">
        <authorList>
            <person name="de Groot N.N."/>
        </authorList>
    </citation>
    <scope>NUCLEOTIDE SEQUENCE [LARGE SCALE GENOMIC DNA]</scope>
    <source>
        <strain evidence="2 3">CGMCC 1.12333</strain>
    </source>
</reference>
<feature type="transmembrane region" description="Helical" evidence="1">
    <location>
        <begin position="138"/>
        <end position="156"/>
    </location>
</feature>
<keyword evidence="1" id="KW-0472">Membrane</keyword>
<evidence type="ECO:0000313" key="3">
    <source>
        <dbReference type="Proteomes" id="UP000199138"/>
    </source>
</evidence>
<proteinExistence type="predicted"/>
<accession>A0A1I7GVX3</accession>
<keyword evidence="1" id="KW-0812">Transmembrane</keyword>
<dbReference type="RefSeq" id="WP_093024924.1">
    <property type="nucleotide sequence ID" value="NZ_FPBK01000006.1"/>
</dbReference>
<keyword evidence="1" id="KW-1133">Transmembrane helix</keyword>
<gene>
    <name evidence="2" type="ORF">SAMN05216480_10628</name>
</gene>
<feature type="transmembrane region" description="Helical" evidence="1">
    <location>
        <begin position="111"/>
        <end position="129"/>
    </location>
</feature>
<dbReference type="Proteomes" id="UP000199138">
    <property type="component" value="Unassembled WGS sequence"/>
</dbReference>
<organism evidence="2 3">
    <name type="scientific">Pustulibacterium marinum</name>
    <dbReference type="NCBI Taxonomy" id="1224947"/>
    <lineage>
        <taxon>Bacteria</taxon>
        <taxon>Pseudomonadati</taxon>
        <taxon>Bacteroidota</taxon>
        <taxon>Flavobacteriia</taxon>
        <taxon>Flavobacteriales</taxon>
        <taxon>Flavobacteriaceae</taxon>
        <taxon>Pustulibacterium</taxon>
    </lineage>
</organism>
<evidence type="ECO:0000313" key="2">
    <source>
        <dbReference type="EMBL" id="SFU52580.1"/>
    </source>
</evidence>
<name>A0A1I7GVX3_9FLAO</name>
<dbReference type="EMBL" id="FPBK01000006">
    <property type="protein sequence ID" value="SFU52580.1"/>
    <property type="molecule type" value="Genomic_DNA"/>
</dbReference>
<dbReference type="OrthoDB" id="1448877at2"/>
<sequence length="157" mass="18433">MKYSNIGKILKKIAFIPIIVGLLFFIEIFLPYKEIQNHVVSKNVKTRGRFDNTTYTINFKEINDQFTEEIYNILQPGDQVLLYTTYFNKQIEEIYIDKDKTLYKNDTGENYAMLLFAIVFILSGVIALNKRNLRKKQIFLISFMTLLSIIMGLKIIL</sequence>
<dbReference type="AlphaFoldDB" id="A0A1I7GVX3"/>
<keyword evidence="3" id="KW-1185">Reference proteome</keyword>
<dbReference type="STRING" id="1224947.SAMN05216480_10628"/>
<evidence type="ECO:0000256" key="1">
    <source>
        <dbReference type="SAM" id="Phobius"/>
    </source>
</evidence>
<protein>
    <submittedName>
        <fullName evidence="2">Uncharacterized protein</fullName>
    </submittedName>
</protein>